<dbReference type="EMBL" id="CAICTM010001426">
    <property type="protein sequence ID" value="CAB9523539.1"/>
    <property type="molecule type" value="Genomic_DNA"/>
</dbReference>
<evidence type="ECO:0000256" key="1">
    <source>
        <dbReference type="SAM" id="MobiDB-lite"/>
    </source>
</evidence>
<protein>
    <submittedName>
        <fullName evidence="2">Uncharacterized protein</fullName>
    </submittedName>
</protein>
<name>A0A9N8EP36_9STRA</name>
<dbReference type="Proteomes" id="UP001153069">
    <property type="component" value="Unassembled WGS sequence"/>
</dbReference>
<proteinExistence type="predicted"/>
<organism evidence="2 3">
    <name type="scientific">Seminavis robusta</name>
    <dbReference type="NCBI Taxonomy" id="568900"/>
    <lineage>
        <taxon>Eukaryota</taxon>
        <taxon>Sar</taxon>
        <taxon>Stramenopiles</taxon>
        <taxon>Ochrophyta</taxon>
        <taxon>Bacillariophyta</taxon>
        <taxon>Bacillariophyceae</taxon>
        <taxon>Bacillariophycidae</taxon>
        <taxon>Naviculales</taxon>
        <taxon>Naviculaceae</taxon>
        <taxon>Seminavis</taxon>
    </lineage>
</organism>
<feature type="region of interest" description="Disordered" evidence="1">
    <location>
        <begin position="396"/>
        <end position="542"/>
    </location>
</feature>
<gene>
    <name evidence="2" type="ORF">SEMRO_1428_G271850.1</name>
</gene>
<feature type="region of interest" description="Disordered" evidence="1">
    <location>
        <begin position="161"/>
        <end position="195"/>
    </location>
</feature>
<dbReference type="AlphaFoldDB" id="A0A9N8EP36"/>
<feature type="region of interest" description="Disordered" evidence="1">
    <location>
        <begin position="34"/>
        <end position="56"/>
    </location>
</feature>
<feature type="region of interest" description="Disordered" evidence="1">
    <location>
        <begin position="312"/>
        <end position="348"/>
    </location>
</feature>
<evidence type="ECO:0000313" key="2">
    <source>
        <dbReference type="EMBL" id="CAB9523539.1"/>
    </source>
</evidence>
<feature type="compositionally biased region" description="Low complexity" evidence="1">
    <location>
        <begin position="457"/>
        <end position="506"/>
    </location>
</feature>
<accession>A0A9N8EP36</accession>
<feature type="compositionally biased region" description="Acidic residues" evidence="1">
    <location>
        <begin position="183"/>
        <end position="193"/>
    </location>
</feature>
<feature type="compositionally biased region" description="Polar residues" evidence="1">
    <location>
        <begin position="443"/>
        <end position="456"/>
    </location>
</feature>
<sequence length="542" mass="59739">MIMMNHVMRMPPQAVGNDNGEAVVPVVAPPPAALHRFSSGSKSDQDHAPEVPRFPRSLTSSVCSPSCCNGTTTTITTTATIRSADLMFGQTYGTRRTRTSLLMDEDSGHSQPEQEEDVNIRRYMSISRSMQDTSNTILDAYMMAGQANATSSTCMTLSPPQFTSRRSADFIPSTPKRRCSRYDEDEDDNDEDYQLPLFDGKKKQYKRWFSDASKTNHNRSSTLASCCLMGSADSSCPPPPAMARVTQSEDLRAYDRREALRCPQRQRSRENLMQQPNIHAHLNLPPCLPPVPTTTLARATQSEDLRAYYHGRKQSTLTLLPPGRRPSLNTTSTETNKTPNMTEPQEAARDHRIVGGRKVKNSILTNALPKTKFTPQKSPSQECLSVIHSMHTSTALEQDSTVAPELLVDSKHNVRRRSSSSSRVPDEEEQRKSPPVVPYMIIDTTTVPDSLLHSNNTHGSTSRSCSSRRSSISSVSTHTSHGTSSSGSSSISSSSSSGGSSISSKSWCQSPVSERSRTRPLGLALSQPLAMQSERTRSRWCH</sequence>
<reference evidence="2" key="1">
    <citation type="submission" date="2020-06" db="EMBL/GenBank/DDBJ databases">
        <authorList>
            <consortium name="Plant Systems Biology data submission"/>
        </authorList>
    </citation>
    <scope>NUCLEOTIDE SEQUENCE</scope>
    <source>
        <strain evidence="2">D6</strain>
    </source>
</reference>
<comment type="caution">
    <text evidence="2">The sequence shown here is derived from an EMBL/GenBank/DDBJ whole genome shotgun (WGS) entry which is preliminary data.</text>
</comment>
<feature type="compositionally biased region" description="Polar residues" evidence="1">
    <location>
        <begin position="327"/>
        <end position="343"/>
    </location>
</feature>
<evidence type="ECO:0000313" key="3">
    <source>
        <dbReference type="Proteomes" id="UP001153069"/>
    </source>
</evidence>
<keyword evidence="3" id="KW-1185">Reference proteome</keyword>